<evidence type="ECO:0000313" key="3">
    <source>
        <dbReference type="Proteomes" id="UP000177165"/>
    </source>
</evidence>
<accession>A0A1G2AT75</accession>
<evidence type="ECO:0000256" key="1">
    <source>
        <dbReference type="SAM" id="MobiDB-lite"/>
    </source>
</evidence>
<feature type="compositionally biased region" description="Basic residues" evidence="1">
    <location>
        <begin position="14"/>
        <end position="23"/>
    </location>
</feature>
<dbReference type="Proteomes" id="UP000177165">
    <property type="component" value="Unassembled WGS sequence"/>
</dbReference>
<reference evidence="2 3" key="1">
    <citation type="journal article" date="2016" name="Nat. Commun.">
        <title>Thousands of microbial genomes shed light on interconnected biogeochemical processes in an aquifer system.</title>
        <authorList>
            <person name="Anantharaman K."/>
            <person name="Brown C.T."/>
            <person name="Hug L.A."/>
            <person name="Sharon I."/>
            <person name="Castelle C.J."/>
            <person name="Probst A.J."/>
            <person name="Thomas B.C."/>
            <person name="Singh A."/>
            <person name="Wilkins M.J."/>
            <person name="Karaoz U."/>
            <person name="Brodie E.L."/>
            <person name="Williams K.H."/>
            <person name="Hubbard S.S."/>
            <person name="Banfield J.F."/>
        </authorList>
    </citation>
    <scope>NUCLEOTIDE SEQUENCE [LARGE SCALE GENOMIC DNA]</scope>
</reference>
<feature type="region of interest" description="Disordered" evidence="1">
    <location>
        <begin position="1"/>
        <end position="23"/>
    </location>
</feature>
<organism evidence="2 3">
    <name type="scientific">Candidatus Kerfeldbacteria bacterium RIFCSPHIGHO2_02_FULL_42_14</name>
    <dbReference type="NCBI Taxonomy" id="1798540"/>
    <lineage>
        <taxon>Bacteria</taxon>
        <taxon>Candidatus Kerfeldiibacteriota</taxon>
    </lineage>
</organism>
<dbReference type="STRING" id="1798540.A3B74_05465"/>
<evidence type="ECO:0000313" key="2">
    <source>
        <dbReference type="EMBL" id="OGY80063.1"/>
    </source>
</evidence>
<name>A0A1G2AT75_9BACT</name>
<dbReference type="AlphaFoldDB" id="A0A1G2AT75"/>
<comment type="caution">
    <text evidence="2">The sequence shown here is derived from an EMBL/GenBank/DDBJ whole genome shotgun (WGS) entry which is preliminary data.</text>
</comment>
<protein>
    <submittedName>
        <fullName evidence="2">Uncharacterized protein</fullName>
    </submittedName>
</protein>
<proteinExistence type="predicted"/>
<gene>
    <name evidence="2" type="ORF">A3B74_05465</name>
</gene>
<sequence>MCIKQNGKRDKIPAFRKARKKSGRVQGRGSFCAPFLRFPHTVPPRRLWTKSIYQKSYSFGTMKSIILRSAEKQFELL</sequence>
<dbReference type="EMBL" id="MHKB01000002">
    <property type="protein sequence ID" value="OGY80063.1"/>
    <property type="molecule type" value="Genomic_DNA"/>
</dbReference>